<reference evidence="1" key="1">
    <citation type="submission" date="2021-07" db="EMBL/GenBank/DDBJ databases">
        <authorList>
            <person name="Durling M."/>
        </authorList>
    </citation>
    <scope>NUCLEOTIDE SEQUENCE</scope>
</reference>
<gene>
    <name evidence="1" type="ORF">HYFRA_00012817</name>
</gene>
<comment type="caution">
    <text evidence="1">The sequence shown here is derived from an EMBL/GenBank/DDBJ whole genome shotgun (WGS) entry which is preliminary data.</text>
</comment>
<sequence>MTSLILYCYARGTALSQRGYFCADLASAIIEQNGTRLSQRLRGTDNLLFFQAGATPRAFTHRTRKKFVDSWARALDQAFFFGNLLQHITGIYFVDTGDAQGTWSDETWSIELHSTLYHTGSFWEKARAIQLITTLLHEMIHGFFGVFCTERALRLPSNLGGVGIEGHGRPWADAMASVQDALNQVLPFTLDGRIFQHVRASFLHHAWRPTAQEMRRWGATESEIRDMIPDSQPSRSRFRQPAISRPPISLCTVRQNPFSYIRLPNQPIVPNVPTLPVELPPPYPQITSSIRRPHTDGPLSTNLLRKDRLFSLCQPDDVLALKQLEPKIVPEETYSGHLKLAQLLVEQRKLDRTLFQQDNLQAKPSRF</sequence>
<dbReference type="AlphaFoldDB" id="A0A9N9LB78"/>
<dbReference type="Proteomes" id="UP000696280">
    <property type="component" value="Unassembled WGS sequence"/>
</dbReference>
<accession>A0A9N9LB78</accession>
<evidence type="ECO:0008006" key="3">
    <source>
        <dbReference type="Google" id="ProtNLM"/>
    </source>
</evidence>
<keyword evidence="2" id="KW-1185">Reference proteome</keyword>
<protein>
    <recommendedName>
        <fullName evidence="3">SprT-like domain-containing protein</fullName>
    </recommendedName>
</protein>
<dbReference type="OrthoDB" id="3796964at2759"/>
<dbReference type="EMBL" id="CAJVRL010000097">
    <property type="protein sequence ID" value="CAG8960297.1"/>
    <property type="molecule type" value="Genomic_DNA"/>
</dbReference>
<evidence type="ECO:0000313" key="2">
    <source>
        <dbReference type="Proteomes" id="UP000696280"/>
    </source>
</evidence>
<name>A0A9N9LB78_9HELO</name>
<proteinExistence type="predicted"/>
<organism evidence="1 2">
    <name type="scientific">Hymenoscyphus fraxineus</name>
    <dbReference type="NCBI Taxonomy" id="746836"/>
    <lineage>
        <taxon>Eukaryota</taxon>
        <taxon>Fungi</taxon>
        <taxon>Dikarya</taxon>
        <taxon>Ascomycota</taxon>
        <taxon>Pezizomycotina</taxon>
        <taxon>Leotiomycetes</taxon>
        <taxon>Helotiales</taxon>
        <taxon>Helotiaceae</taxon>
        <taxon>Hymenoscyphus</taxon>
    </lineage>
</organism>
<evidence type="ECO:0000313" key="1">
    <source>
        <dbReference type="EMBL" id="CAG8960297.1"/>
    </source>
</evidence>